<evidence type="ECO:0000259" key="3">
    <source>
        <dbReference type="Pfam" id="PF13817"/>
    </source>
</evidence>
<evidence type="ECO:0000313" key="5">
    <source>
        <dbReference type="Proteomes" id="UP001055048"/>
    </source>
</evidence>
<dbReference type="Pfam" id="PF13817">
    <property type="entry name" value="DDE_Tnp_IS66_C"/>
    <property type="match status" value="1"/>
</dbReference>
<dbReference type="PANTHER" id="PTHR33678:SF1">
    <property type="entry name" value="BLL1576 PROTEIN"/>
    <property type="match status" value="1"/>
</dbReference>
<protein>
    <submittedName>
        <fullName evidence="4">Transposase</fullName>
    </submittedName>
</protein>
<evidence type="ECO:0000259" key="2">
    <source>
        <dbReference type="Pfam" id="PF03050"/>
    </source>
</evidence>
<evidence type="ECO:0000313" key="4">
    <source>
        <dbReference type="EMBL" id="GKH13859.1"/>
    </source>
</evidence>
<feature type="coiled-coil region" evidence="1">
    <location>
        <begin position="1"/>
        <end position="35"/>
    </location>
</feature>
<organism evidence="4 5">
    <name type="scientific">Bacteroides uniformis</name>
    <dbReference type="NCBI Taxonomy" id="820"/>
    <lineage>
        <taxon>Bacteria</taxon>
        <taxon>Pseudomonadati</taxon>
        <taxon>Bacteroidota</taxon>
        <taxon>Bacteroidia</taxon>
        <taxon>Bacteroidales</taxon>
        <taxon>Bacteroidaceae</taxon>
        <taxon>Bacteroides</taxon>
    </lineage>
</organism>
<proteinExistence type="predicted"/>
<dbReference type="InterPro" id="IPR052344">
    <property type="entry name" value="Transposase-related"/>
</dbReference>
<dbReference type="AlphaFoldDB" id="A0AA37JSK0"/>
<gene>
    <name evidence="4" type="ORF">CE91St12_20690</name>
</gene>
<feature type="domain" description="Transposase IS66 central" evidence="2">
    <location>
        <begin position="175"/>
        <end position="455"/>
    </location>
</feature>
<evidence type="ECO:0000256" key="1">
    <source>
        <dbReference type="SAM" id="Coils"/>
    </source>
</evidence>
<dbReference type="RefSeq" id="WP_244074574.1">
    <property type="nucleotide sequence ID" value="NZ_BQNL01000001.1"/>
</dbReference>
<accession>A0AA37JSK0</accession>
<dbReference type="Proteomes" id="UP001055048">
    <property type="component" value="Unassembled WGS sequence"/>
</dbReference>
<dbReference type="PANTHER" id="PTHR33678">
    <property type="entry name" value="BLL1576 PROTEIN"/>
    <property type="match status" value="1"/>
</dbReference>
<comment type="caution">
    <text evidence="4">The sequence shown here is derived from an EMBL/GenBank/DDBJ whole genome shotgun (WGS) entry which is preliminary data.</text>
</comment>
<dbReference type="NCBIfam" id="NF033517">
    <property type="entry name" value="transpos_IS66"/>
    <property type="match status" value="1"/>
</dbReference>
<dbReference type="EMBL" id="BQNL01000001">
    <property type="protein sequence ID" value="GKH13859.1"/>
    <property type="molecule type" value="Genomic_DNA"/>
</dbReference>
<sequence>MSSEQEIISRQAEEIKALRNQVASLKNQLDWLRKKVFGSMSEKRLPEDLKDLEPTLFDDMMTEAEKELLAEDVKKLNEGQDKVVSVKGFERKVRKPIDTSKLEVREEDVYPEVENRDDYTELAPEITDTLVHVPEQIYIRRVVRHKLVLKSHLQIQNPDRKPFELAPVPAMPLPKCMASESLLADIIIEKFMYHMPFYRVIQKYKELGVVISSSTMNDWYAAACEKLKLLYDLLMEETMTKRYLQVDESTIPVIDNEKHAAVKGYMWCVRAVEENLVYFYYDMGSRSFETARKLLGSYHGTVQTDGYGAYNQFETYRNIQFLGCWAHARRKFCEAEVEDKTKAMEALSFIGKLYKVESEAKKQGWSAEKLQEMRGKISYPTICTFEKWMYDTASKVTENSRMGKAIGYTVPLLPRLSRYVRDARYQIDNNLVENAVRPLALGRKNFLFCGNHDSAIRAAVIYSLVSTCKGHGVDPRKWMEDVLVKIPQYENQKLDLRKLLPHNWQNEANL</sequence>
<reference evidence="4" key="1">
    <citation type="submission" date="2022-01" db="EMBL/GenBank/DDBJ databases">
        <title>Novel bile acid biosynthetic pathways are enriched in the microbiome of centenarians.</title>
        <authorList>
            <person name="Sato Y."/>
            <person name="Atarashi K."/>
            <person name="Plichta R.D."/>
            <person name="Arai Y."/>
            <person name="Sasajima S."/>
            <person name="Kearney M.S."/>
            <person name="Suda W."/>
            <person name="Takeshita K."/>
            <person name="Sasaki T."/>
            <person name="Okamoto S."/>
            <person name="Skelly N.A."/>
            <person name="Okamura Y."/>
            <person name="Vlamakis H."/>
            <person name="Li Y."/>
            <person name="Tanoue T."/>
            <person name="Takei H."/>
            <person name="Nittono H."/>
            <person name="Narushima S."/>
            <person name="Irie J."/>
            <person name="Itoh H."/>
            <person name="Moriya K."/>
            <person name="Sugiura Y."/>
            <person name="Suematsu M."/>
            <person name="Moritoki N."/>
            <person name="Shibata S."/>
            <person name="Littman R.D."/>
            <person name="Fischbach A.M."/>
            <person name="Uwamino Y."/>
            <person name="Inoue T."/>
            <person name="Honda A."/>
            <person name="Hattori M."/>
            <person name="Murai T."/>
            <person name="Xavier J.R."/>
            <person name="Hirose N."/>
            <person name="Honda K."/>
        </authorList>
    </citation>
    <scope>NUCLEOTIDE SEQUENCE</scope>
    <source>
        <strain evidence="4">CE91-St12</strain>
    </source>
</reference>
<dbReference type="InterPro" id="IPR004291">
    <property type="entry name" value="Transposase_IS66_central"/>
</dbReference>
<dbReference type="InterPro" id="IPR039552">
    <property type="entry name" value="IS66_C"/>
</dbReference>
<name>A0AA37JSK0_BACUN</name>
<keyword evidence="1" id="KW-0175">Coiled coil</keyword>
<dbReference type="Pfam" id="PF03050">
    <property type="entry name" value="DDE_Tnp_IS66"/>
    <property type="match status" value="1"/>
</dbReference>
<feature type="domain" description="Transposase IS66 C-terminal" evidence="3">
    <location>
        <begin position="463"/>
        <end position="502"/>
    </location>
</feature>